<evidence type="ECO:0000313" key="7">
    <source>
        <dbReference type="EMBL" id="GAC68318.1"/>
    </source>
</evidence>
<evidence type="ECO:0000256" key="2">
    <source>
        <dbReference type="ARBA" id="ARBA00022475"/>
    </source>
</evidence>
<protein>
    <submittedName>
        <fullName evidence="7">Uncharacterized protein</fullName>
    </submittedName>
</protein>
<sequence length="200" mass="20804">MFGGSAGRASRGPLGVGMIVTVLLIGGCSMDDQSTFFSDGSAVSQERVDEMNAELRALPSLEATGAEFGAVIREIASAVERVAPGTRFPAEPEGTKNGICTDEWASSDGRRVFLGYLTSPVPIPEDRWDAALAVARELAADHGLVHETVRRDLPNDHDVVFSGGGHRVSIGSLKAAVISGVTACRLPERTGAGSPTSTAP</sequence>
<dbReference type="AlphaFoldDB" id="M0QIE2"/>
<dbReference type="eggNOG" id="ENOG50344H5">
    <property type="taxonomic scope" value="Bacteria"/>
</dbReference>
<proteinExistence type="predicted"/>
<keyword evidence="2" id="KW-1003">Cell membrane</keyword>
<keyword evidence="3" id="KW-0732">Signal</keyword>
<evidence type="ECO:0000313" key="8">
    <source>
        <dbReference type="Proteomes" id="UP000011666"/>
    </source>
</evidence>
<dbReference type="InterPro" id="IPR032018">
    <property type="entry name" value="LppA/LppB/LprP"/>
</dbReference>
<dbReference type="GO" id="GO:0005886">
    <property type="term" value="C:plasma membrane"/>
    <property type="evidence" value="ECO:0007669"/>
    <property type="project" value="UniProtKB-SubCell"/>
</dbReference>
<organism evidence="7 8">
    <name type="scientific">Gordonia soli NBRC 108243</name>
    <dbReference type="NCBI Taxonomy" id="1223545"/>
    <lineage>
        <taxon>Bacteria</taxon>
        <taxon>Bacillati</taxon>
        <taxon>Actinomycetota</taxon>
        <taxon>Actinomycetes</taxon>
        <taxon>Mycobacteriales</taxon>
        <taxon>Gordoniaceae</taxon>
        <taxon>Gordonia</taxon>
    </lineage>
</organism>
<evidence type="ECO:0000256" key="4">
    <source>
        <dbReference type="ARBA" id="ARBA00023136"/>
    </source>
</evidence>
<dbReference type="EMBL" id="BANX01000014">
    <property type="protein sequence ID" value="GAC68318.1"/>
    <property type="molecule type" value="Genomic_DNA"/>
</dbReference>
<dbReference type="Gene3D" id="3.30.2030.20">
    <property type="match status" value="1"/>
</dbReference>
<comment type="caution">
    <text evidence="7">The sequence shown here is derived from an EMBL/GenBank/DDBJ whole genome shotgun (WGS) entry which is preliminary data.</text>
</comment>
<dbReference type="Pfam" id="PF16708">
    <property type="entry name" value="LppA"/>
    <property type="match status" value="1"/>
</dbReference>
<gene>
    <name evidence="7" type="ORF">GS4_14_01510</name>
</gene>
<evidence type="ECO:0000256" key="3">
    <source>
        <dbReference type="ARBA" id="ARBA00022729"/>
    </source>
</evidence>
<accession>M0QIE2</accession>
<dbReference type="STRING" id="1223545.GS4_14_01510"/>
<name>M0QIE2_9ACTN</name>
<reference evidence="7 8" key="1">
    <citation type="submission" date="2013-01" db="EMBL/GenBank/DDBJ databases">
        <title>Whole genome shotgun sequence of Gordonia soli NBRC 108243.</title>
        <authorList>
            <person name="Isaki-Nakamura S."/>
            <person name="Hosoyama A."/>
            <person name="Tsuchikane K."/>
            <person name="Ando Y."/>
            <person name="Baba S."/>
            <person name="Ohji S."/>
            <person name="Hamada M."/>
            <person name="Tamura T."/>
            <person name="Yamazoe A."/>
            <person name="Yamazaki S."/>
            <person name="Fujita N."/>
        </authorList>
    </citation>
    <scope>NUCLEOTIDE SEQUENCE [LARGE SCALE GENOMIC DNA]</scope>
    <source>
        <strain evidence="7 8">NBRC 108243</strain>
    </source>
</reference>
<keyword evidence="4" id="KW-0472">Membrane</keyword>
<comment type="subcellular location">
    <subcellularLocation>
        <location evidence="1">Cell membrane</location>
        <topology evidence="1">Lipid-anchor</topology>
    </subcellularLocation>
</comment>
<keyword evidence="8" id="KW-1185">Reference proteome</keyword>
<evidence type="ECO:0000256" key="1">
    <source>
        <dbReference type="ARBA" id="ARBA00004193"/>
    </source>
</evidence>
<keyword evidence="6" id="KW-0449">Lipoprotein</keyword>
<evidence type="ECO:0000256" key="5">
    <source>
        <dbReference type="ARBA" id="ARBA00023139"/>
    </source>
</evidence>
<dbReference type="Proteomes" id="UP000011666">
    <property type="component" value="Unassembled WGS sequence"/>
</dbReference>
<keyword evidence="5" id="KW-0564">Palmitate</keyword>
<evidence type="ECO:0000256" key="6">
    <source>
        <dbReference type="ARBA" id="ARBA00023288"/>
    </source>
</evidence>